<keyword evidence="9" id="KW-1185">Reference proteome</keyword>
<evidence type="ECO:0000313" key="9">
    <source>
        <dbReference type="Proteomes" id="UP000295151"/>
    </source>
</evidence>
<evidence type="ECO:0000256" key="5">
    <source>
        <dbReference type="ARBA" id="ARBA00023125"/>
    </source>
</evidence>
<dbReference type="GO" id="GO:0003700">
    <property type="term" value="F:DNA-binding transcription factor activity"/>
    <property type="evidence" value="ECO:0007669"/>
    <property type="project" value="InterPro"/>
</dbReference>
<accession>A0A4R7SVC7</accession>
<sequence length="410" mass="42982">MVGMSDDSGTADILALRQTPDAIELRHLRAFIAVAEELNFGRAAGRLYLSQPALSRQIRALERLVGCDLLRRSTHRVELTLAGEALLDRARALLADLDAALATTRSVGGELIGRVNRLWAPLIEEVLEGAGELGAMRAAYERMLAQAVIPDELAVLPLTAGGVPALQVSADASAVPSVLHLHGGGLVLGSAYGYRALAGAVADSVGSGVLVPDYRLAPEHPFPAALDDARNAYLWLLDQGVPPSDLIVSGDSGGGGLVVSLMLQLRELGIPLPAGVALLCPGLDLAGLLDGSSPLLASGNGETLAKVAGWYVGDHRVDDPLISPLQADLRGLPPILIQAGTGDPIAHDAGLLAARAEEYGVEVTMELYPVDTHIFQLFWSFLPEARQALAKVGEFTARVRGDEARRTAGS</sequence>
<evidence type="ECO:0000259" key="7">
    <source>
        <dbReference type="PROSITE" id="PS50931"/>
    </source>
</evidence>
<dbReference type="AlphaFoldDB" id="A0A4R7SVC7"/>
<protein>
    <submittedName>
        <fullName evidence="8">Acetyl esterase/lipase</fullName>
    </submittedName>
</protein>
<dbReference type="PANTHER" id="PTHR48081:SF30">
    <property type="entry name" value="ACETYL-HYDROLASE LIPR-RELATED"/>
    <property type="match status" value="1"/>
</dbReference>
<comment type="similarity">
    <text evidence="1">Belongs to the LysR transcriptional regulatory family.</text>
</comment>
<comment type="similarity">
    <text evidence="2">Belongs to the 'GDXG' lipolytic enzyme family.</text>
</comment>
<reference evidence="8 9" key="1">
    <citation type="submission" date="2019-03" db="EMBL/GenBank/DDBJ databases">
        <title>Genomic Encyclopedia of Type Strains, Phase III (KMG-III): the genomes of soil and plant-associated and newly described type strains.</title>
        <authorList>
            <person name="Whitman W."/>
        </authorList>
    </citation>
    <scope>NUCLEOTIDE SEQUENCE [LARGE SCALE GENOMIC DNA]</scope>
    <source>
        <strain evidence="8 9">VKM Ac-2575</strain>
    </source>
</reference>
<organism evidence="8 9">
    <name type="scientific">Kribbella voronezhensis</name>
    <dbReference type="NCBI Taxonomy" id="2512212"/>
    <lineage>
        <taxon>Bacteria</taxon>
        <taxon>Bacillati</taxon>
        <taxon>Actinomycetota</taxon>
        <taxon>Actinomycetes</taxon>
        <taxon>Propionibacteriales</taxon>
        <taxon>Kribbellaceae</taxon>
        <taxon>Kribbella</taxon>
    </lineage>
</organism>
<proteinExistence type="inferred from homology"/>
<keyword evidence="6" id="KW-0804">Transcription</keyword>
<dbReference type="FunFam" id="1.10.10.10:FF:000001">
    <property type="entry name" value="LysR family transcriptional regulator"/>
    <property type="match status" value="1"/>
</dbReference>
<evidence type="ECO:0000256" key="1">
    <source>
        <dbReference type="ARBA" id="ARBA00009437"/>
    </source>
</evidence>
<dbReference type="InterPro" id="IPR050300">
    <property type="entry name" value="GDXG_lipolytic_enzyme"/>
</dbReference>
<feature type="domain" description="HTH lysR-type" evidence="7">
    <location>
        <begin position="23"/>
        <end position="80"/>
    </location>
</feature>
<dbReference type="EMBL" id="SOCE01000002">
    <property type="protein sequence ID" value="TDU83260.1"/>
    <property type="molecule type" value="Genomic_DNA"/>
</dbReference>
<keyword evidence="3" id="KW-0378">Hydrolase</keyword>
<dbReference type="InterPro" id="IPR000847">
    <property type="entry name" value="LysR_HTH_N"/>
</dbReference>
<dbReference type="SUPFAM" id="SSF53474">
    <property type="entry name" value="alpha/beta-Hydrolases"/>
    <property type="match status" value="1"/>
</dbReference>
<dbReference type="InterPro" id="IPR036388">
    <property type="entry name" value="WH-like_DNA-bd_sf"/>
</dbReference>
<dbReference type="Pfam" id="PF00126">
    <property type="entry name" value="HTH_1"/>
    <property type="match status" value="1"/>
</dbReference>
<evidence type="ECO:0000313" key="8">
    <source>
        <dbReference type="EMBL" id="TDU83260.1"/>
    </source>
</evidence>
<dbReference type="Gene3D" id="3.40.50.1820">
    <property type="entry name" value="alpha/beta hydrolase"/>
    <property type="match status" value="1"/>
</dbReference>
<dbReference type="GO" id="GO:0004806">
    <property type="term" value="F:triacylglycerol lipase activity"/>
    <property type="evidence" value="ECO:0007669"/>
    <property type="project" value="TreeGrafter"/>
</dbReference>
<evidence type="ECO:0000256" key="3">
    <source>
        <dbReference type="ARBA" id="ARBA00022801"/>
    </source>
</evidence>
<keyword evidence="4" id="KW-0805">Transcription regulation</keyword>
<dbReference type="Proteomes" id="UP000295151">
    <property type="component" value="Unassembled WGS sequence"/>
</dbReference>
<keyword evidence="5" id="KW-0238">DNA-binding</keyword>
<dbReference type="GO" id="GO:0003677">
    <property type="term" value="F:DNA binding"/>
    <property type="evidence" value="ECO:0007669"/>
    <property type="project" value="UniProtKB-KW"/>
</dbReference>
<gene>
    <name evidence="8" type="ORF">EV138_5722</name>
</gene>
<dbReference type="PROSITE" id="PS50931">
    <property type="entry name" value="HTH_LYSR"/>
    <property type="match status" value="1"/>
</dbReference>
<evidence type="ECO:0000256" key="6">
    <source>
        <dbReference type="ARBA" id="ARBA00023163"/>
    </source>
</evidence>
<dbReference type="PANTHER" id="PTHR48081">
    <property type="entry name" value="AB HYDROLASE SUPERFAMILY PROTEIN C4A8.06C"/>
    <property type="match status" value="1"/>
</dbReference>
<dbReference type="InterPro" id="IPR036390">
    <property type="entry name" value="WH_DNA-bd_sf"/>
</dbReference>
<dbReference type="InterPro" id="IPR013094">
    <property type="entry name" value="AB_hydrolase_3"/>
</dbReference>
<name>A0A4R7SVC7_9ACTN</name>
<dbReference type="InterPro" id="IPR029058">
    <property type="entry name" value="AB_hydrolase_fold"/>
</dbReference>
<dbReference type="Gene3D" id="1.10.10.10">
    <property type="entry name" value="Winged helix-like DNA-binding domain superfamily/Winged helix DNA-binding domain"/>
    <property type="match status" value="1"/>
</dbReference>
<dbReference type="Pfam" id="PF07859">
    <property type="entry name" value="Abhydrolase_3"/>
    <property type="match status" value="1"/>
</dbReference>
<dbReference type="PRINTS" id="PR00039">
    <property type="entry name" value="HTHLYSR"/>
</dbReference>
<evidence type="ECO:0000256" key="2">
    <source>
        <dbReference type="ARBA" id="ARBA00010515"/>
    </source>
</evidence>
<evidence type="ECO:0000256" key="4">
    <source>
        <dbReference type="ARBA" id="ARBA00023015"/>
    </source>
</evidence>
<comment type="caution">
    <text evidence="8">The sequence shown here is derived from an EMBL/GenBank/DDBJ whole genome shotgun (WGS) entry which is preliminary data.</text>
</comment>
<dbReference type="SUPFAM" id="SSF46785">
    <property type="entry name" value="Winged helix' DNA-binding domain"/>
    <property type="match status" value="1"/>
</dbReference>